<accession>A0ABQ5MJK1</accession>
<evidence type="ECO:0000256" key="3">
    <source>
        <dbReference type="RuleBase" id="RU000363"/>
    </source>
</evidence>
<sequence>MRNPEKETELTKLENVTLLPLDVTNLSQIKKTVEKAISLTDIDVVLNNAGYGLMSSLEAFTDENIVRQVDTNFLGTVRVTQAFIPYFRESKKGLFLNVTSIGGHTGFPFTSIYNGTKWAVEGWSECLSIELSMFGVGVKTVSPSATNTDLFSHNSDVKPLPYYEAVEDKMLGMVKPSSTPEEIAEVIYDATTDNKDKLRYFAGKSAQAIYNRRMEIGAEASRKEIKKMYFDELKFSKG</sequence>
<evidence type="ECO:0000256" key="1">
    <source>
        <dbReference type="ARBA" id="ARBA00006484"/>
    </source>
</evidence>
<dbReference type="Gene3D" id="3.40.50.720">
    <property type="entry name" value="NAD(P)-binding Rossmann-like Domain"/>
    <property type="match status" value="1"/>
</dbReference>
<dbReference type="Proteomes" id="UP001143543">
    <property type="component" value="Unassembled WGS sequence"/>
</dbReference>
<dbReference type="Pfam" id="PF00106">
    <property type="entry name" value="adh_short"/>
    <property type="match status" value="1"/>
</dbReference>
<dbReference type="SUPFAM" id="SSF51735">
    <property type="entry name" value="NAD(P)-binding Rossmann-fold domains"/>
    <property type="match status" value="1"/>
</dbReference>
<comment type="caution">
    <text evidence="4">The sequence shown here is derived from an EMBL/GenBank/DDBJ whole genome shotgun (WGS) entry which is preliminary data.</text>
</comment>
<dbReference type="InterPro" id="IPR020904">
    <property type="entry name" value="Sc_DH/Rdtase_CS"/>
</dbReference>
<proteinExistence type="inferred from homology"/>
<gene>
    <name evidence="4" type="primary">ydfG</name>
    <name evidence="4" type="ORF">Y10_14750</name>
</gene>
<reference evidence="4" key="1">
    <citation type="submission" date="2022-07" db="EMBL/GenBank/DDBJ databases">
        <title>Taxonomy of Novel Oxalotrophic and Methylotrophic Bacteria.</title>
        <authorList>
            <person name="Sahin N."/>
            <person name="Tani A."/>
        </authorList>
    </citation>
    <scope>NUCLEOTIDE SEQUENCE</scope>
    <source>
        <strain evidence="4">Y10</strain>
    </source>
</reference>
<protein>
    <submittedName>
        <fullName evidence="4">Short-chain dehydrogenase/reductase</fullName>
    </submittedName>
</protein>
<name>A0ABQ5MJK1_9FLAO</name>
<dbReference type="PRINTS" id="PR00080">
    <property type="entry name" value="SDRFAMILY"/>
</dbReference>
<dbReference type="PROSITE" id="PS00061">
    <property type="entry name" value="ADH_SHORT"/>
    <property type="match status" value="1"/>
</dbReference>
<comment type="similarity">
    <text evidence="1 3">Belongs to the short-chain dehydrogenases/reductases (SDR) family.</text>
</comment>
<evidence type="ECO:0000313" key="4">
    <source>
        <dbReference type="EMBL" id="GLB49107.1"/>
    </source>
</evidence>
<organism evidence="4 5">
    <name type="scientific">Neptunitalea lumnitzerae</name>
    <dbReference type="NCBI Taxonomy" id="2965509"/>
    <lineage>
        <taxon>Bacteria</taxon>
        <taxon>Pseudomonadati</taxon>
        <taxon>Bacteroidota</taxon>
        <taxon>Flavobacteriia</taxon>
        <taxon>Flavobacteriales</taxon>
        <taxon>Flavobacteriaceae</taxon>
        <taxon>Neptunitalea</taxon>
    </lineage>
</organism>
<dbReference type="InterPro" id="IPR051911">
    <property type="entry name" value="SDR_oxidoreductase"/>
</dbReference>
<dbReference type="PANTHER" id="PTHR43976">
    <property type="entry name" value="SHORT CHAIN DEHYDROGENASE"/>
    <property type="match status" value="1"/>
</dbReference>
<keyword evidence="5" id="KW-1185">Reference proteome</keyword>
<dbReference type="InterPro" id="IPR002347">
    <property type="entry name" value="SDR_fam"/>
</dbReference>
<dbReference type="EMBL" id="BRVO01000001">
    <property type="protein sequence ID" value="GLB49107.1"/>
    <property type="molecule type" value="Genomic_DNA"/>
</dbReference>
<keyword evidence="2" id="KW-0560">Oxidoreductase</keyword>
<dbReference type="PRINTS" id="PR00081">
    <property type="entry name" value="GDHRDH"/>
</dbReference>
<evidence type="ECO:0000313" key="5">
    <source>
        <dbReference type="Proteomes" id="UP001143543"/>
    </source>
</evidence>
<dbReference type="PANTHER" id="PTHR43976:SF16">
    <property type="entry name" value="SHORT-CHAIN DEHYDROGENASE_REDUCTASE FAMILY PROTEIN"/>
    <property type="match status" value="1"/>
</dbReference>
<evidence type="ECO:0000256" key="2">
    <source>
        <dbReference type="ARBA" id="ARBA00023002"/>
    </source>
</evidence>
<dbReference type="InterPro" id="IPR036291">
    <property type="entry name" value="NAD(P)-bd_dom_sf"/>
</dbReference>